<reference evidence="1" key="1">
    <citation type="submission" date="2018-11" db="EMBL/GenBank/DDBJ databases">
        <authorList>
            <consortium name="Pathogen Informatics"/>
        </authorList>
    </citation>
    <scope>NUCLEOTIDE SEQUENCE</scope>
</reference>
<proteinExistence type="predicted"/>
<sequence length="180" mass="21143">MLRVDVRMPTNFIQPDHHHYHPPKSFIIRIGLHLRPLLDVVSSHNGTLKRVVFVHLQQIITPQYSHEWMLLFQVTFLSGKVDVENLYSALYLTMFLISVLRYSENFCSIDLGYFYFFYIACCPLLHEALFLPEVHPSVLHCIVAVFLMPVTHFVPRREPFIRQYLFYIGFLSPTGADPFQ</sequence>
<dbReference type="EMBL" id="CAAALY010254894">
    <property type="protein sequence ID" value="VEL37411.1"/>
    <property type="molecule type" value="Genomic_DNA"/>
</dbReference>
<protein>
    <submittedName>
        <fullName evidence="1">Uncharacterized protein</fullName>
    </submittedName>
</protein>
<gene>
    <name evidence="1" type="ORF">PXEA_LOCUS30851</name>
</gene>
<comment type="caution">
    <text evidence="1">The sequence shown here is derived from an EMBL/GenBank/DDBJ whole genome shotgun (WGS) entry which is preliminary data.</text>
</comment>
<organism evidence="1 2">
    <name type="scientific">Protopolystoma xenopodis</name>
    <dbReference type="NCBI Taxonomy" id="117903"/>
    <lineage>
        <taxon>Eukaryota</taxon>
        <taxon>Metazoa</taxon>
        <taxon>Spiralia</taxon>
        <taxon>Lophotrochozoa</taxon>
        <taxon>Platyhelminthes</taxon>
        <taxon>Monogenea</taxon>
        <taxon>Polyopisthocotylea</taxon>
        <taxon>Polystomatidea</taxon>
        <taxon>Polystomatidae</taxon>
        <taxon>Protopolystoma</taxon>
    </lineage>
</organism>
<accession>A0A448XIE0</accession>
<evidence type="ECO:0000313" key="2">
    <source>
        <dbReference type="Proteomes" id="UP000784294"/>
    </source>
</evidence>
<dbReference type="AlphaFoldDB" id="A0A448XIE0"/>
<evidence type="ECO:0000313" key="1">
    <source>
        <dbReference type="EMBL" id="VEL37411.1"/>
    </source>
</evidence>
<keyword evidence="2" id="KW-1185">Reference proteome</keyword>
<name>A0A448XIE0_9PLAT</name>
<dbReference type="Proteomes" id="UP000784294">
    <property type="component" value="Unassembled WGS sequence"/>
</dbReference>